<dbReference type="EMBL" id="CAJPWZ010001427">
    <property type="protein sequence ID" value="CAG2214849.1"/>
    <property type="molecule type" value="Genomic_DNA"/>
</dbReference>
<keyword evidence="3" id="KW-1185">Reference proteome</keyword>
<sequence length="194" mass="22389">MYYCTKTTYSGSSDSWPKGNYCFARKCGSCPSGFCTGFIYWDDEDTSNRNCKYGVLPDGQYDRNTKINYCCRNHDCLQCTCKNVRYKSNEIVLMASQKPADSCNDSCSICNDKFVYQVKRKRFDRTSIDSKLHRQPEKVSDVLEHLIQLTPNRDEKAYICSSCSSKVFKYGQLLYSKEELRTVADSSTYIGKKY</sequence>
<evidence type="ECO:0000313" key="2">
    <source>
        <dbReference type="EMBL" id="CAG2214849.1"/>
    </source>
</evidence>
<comment type="caution">
    <text evidence="2">The sequence shown here is derived from an EMBL/GenBank/DDBJ whole genome shotgun (WGS) entry which is preliminary data.</text>
</comment>
<evidence type="ECO:0000313" key="3">
    <source>
        <dbReference type="Proteomes" id="UP000683360"/>
    </source>
</evidence>
<evidence type="ECO:0000259" key="1">
    <source>
        <dbReference type="Pfam" id="PF16977"/>
    </source>
</evidence>
<name>A0A8S3S6U3_MYTED</name>
<protein>
    <recommendedName>
        <fullName evidence="1">Apextrin C-terminal domain-containing protein</fullName>
    </recommendedName>
</protein>
<dbReference type="Proteomes" id="UP000683360">
    <property type="component" value="Unassembled WGS sequence"/>
</dbReference>
<dbReference type="Pfam" id="PF16977">
    <property type="entry name" value="ApeC"/>
    <property type="match status" value="1"/>
</dbReference>
<organism evidence="2 3">
    <name type="scientific">Mytilus edulis</name>
    <name type="common">Blue mussel</name>
    <dbReference type="NCBI Taxonomy" id="6550"/>
    <lineage>
        <taxon>Eukaryota</taxon>
        <taxon>Metazoa</taxon>
        <taxon>Spiralia</taxon>
        <taxon>Lophotrochozoa</taxon>
        <taxon>Mollusca</taxon>
        <taxon>Bivalvia</taxon>
        <taxon>Autobranchia</taxon>
        <taxon>Pteriomorphia</taxon>
        <taxon>Mytilida</taxon>
        <taxon>Mytiloidea</taxon>
        <taxon>Mytilidae</taxon>
        <taxon>Mytilinae</taxon>
        <taxon>Mytilus</taxon>
    </lineage>
</organism>
<dbReference type="PANTHER" id="PTHR19324:SF33">
    <property type="entry name" value="MUCIN-5AC"/>
    <property type="match status" value="1"/>
</dbReference>
<dbReference type="InterPro" id="IPR031569">
    <property type="entry name" value="ApeC"/>
</dbReference>
<dbReference type="PANTHER" id="PTHR19324">
    <property type="entry name" value="PERFORIN-LIKE PROTEIN 1"/>
    <property type="match status" value="1"/>
</dbReference>
<accession>A0A8S3S6U3</accession>
<dbReference type="AlphaFoldDB" id="A0A8S3S6U3"/>
<feature type="domain" description="Apextrin C-terminal" evidence="1">
    <location>
        <begin position="3"/>
        <end position="74"/>
    </location>
</feature>
<dbReference type="OrthoDB" id="5954510at2759"/>
<reference evidence="2" key="1">
    <citation type="submission" date="2021-03" db="EMBL/GenBank/DDBJ databases">
        <authorList>
            <person name="Bekaert M."/>
        </authorList>
    </citation>
    <scope>NUCLEOTIDE SEQUENCE</scope>
</reference>
<gene>
    <name evidence="2" type="ORF">MEDL_28663</name>
</gene>
<proteinExistence type="predicted"/>